<accession>A0A9W6KGU2</accession>
<gene>
    <name evidence="4" type="ORF">GCM10017581_035730</name>
</gene>
<name>A0A9W6KGU2_9ACTN</name>
<protein>
    <recommendedName>
        <fullName evidence="6">YtkA-like domain-containing protein</fullName>
    </recommendedName>
</protein>
<feature type="compositionally biased region" description="Pro residues" evidence="1">
    <location>
        <begin position="133"/>
        <end position="145"/>
    </location>
</feature>
<keyword evidence="2" id="KW-0472">Membrane</keyword>
<keyword evidence="2" id="KW-1133">Transmembrane helix</keyword>
<dbReference type="AlphaFoldDB" id="A0A9W6KGU2"/>
<feature type="region of interest" description="Disordered" evidence="1">
    <location>
        <begin position="125"/>
        <end position="145"/>
    </location>
</feature>
<comment type="caution">
    <text evidence="4">The sequence shown here is derived from an EMBL/GenBank/DDBJ whole genome shotgun (WGS) entry which is preliminary data.</text>
</comment>
<keyword evidence="2" id="KW-0812">Transmembrane</keyword>
<dbReference type="Proteomes" id="UP001143480">
    <property type="component" value="Unassembled WGS sequence"/>
</dbReference>
<organism evidence="4 5">
    <name type="scientific">Dactylosporangium matsuzakiense</name>
    <dbReference type="NCBI Taxonomy" id="53360"/>
    <lineage>
        <taxon>Bacteria</taxon>
        <taxon>Bacillati</taxon>
        <taxon>Actinomycetota</taxon>
        <taxon>Actinomycetes</taxon>
        <taxon>Micromonosporales</taxon>
        <taxon>Micromonosporaceae</taxon>
        <taxon>Dactylosporangium</taxon>
    </lineage>
</organism>
<reference evidence="4" key="2">
    <citation type="submission" date="2023-01" db="EMBL/GenBank/DDBJ databases">
        <authorList>
            <person name="Sun Q."/>
            <person name="Evtushenko L."/>
        </authorList>
    </citation>
    <scope>NUCLEOTIDE SEQUENCE</scope>
    <source>
        <strain evidence="4">VKM Ac-1321</strain>
    </source>
</reference>
<evidence type="ECO:0000256" key="3">
    <source>
        <dbReference type="SAM" id="SignalP"/>
    </source>
</evidence>
<evidence type="ECO:0000313" key="5">
    <source>
        <dbReference type="Proteomes" id="UP001143480"/>
    </source>
</evidence>
<evidence type="ECO:0000313" key="4">
    <source>
        <dbReference type="EMBL" id="GLL01831.1"/>
    </source>
</evidence>
<reference evidence="4" key="1">
    <citation type="journal article" date="2014" name="Int. J. Syst. Evol. Microbiol.">
        <title>Complete genome sequence of Corynebacterium casei LMG S-19264T (=DSM 44701T), isolated from a smear-ripened cheese.</title>
        <authorList>
            <consortium name="US DOE Joint Genome Institute (JGI-PGF)"/>
            <person name="Walter F."/>
            <person name="Albersmeier A."/>
            <person name="Kalinowski J."/>
            <person name="Ruckert C."/>
        </authorList>
    </citation>
    <scope>NUCLEOTIDE SEQUENCE</scope>
    <source>
        <strain evidence="4">VKM Ac-1321</strain>
    </source>
</reference>
<evidence type="ECO:0000256" key="1">
    <source>
        <dbReference type="SAM" id="MobiDB-lite"/>
    </source>
</evidence>
<feature type="signal peptide" evidence="3">
    <location>
        <begin position="1"/>
        <end position="24"/>
    </location>
</feature>
<dbReference type="EMBL" id="BSFP01000018">
    <property type="protein sequence ID" value="GLL01831.1"/>
    <property type="molecule type" value="Genomic_DNA"/>
</dbReference>
<keyword evidence="3" id="KW-0732">Signal</keyword>
<keyword evidence="5" id="KW-1185">Reference proteome</keyword>
<evidence type="ECO:0000256" key="2">
    <source>
        <dbReference type="SAM" id="Phobius"/>
    </source>
</evidence>
<proteinExistence type="predicted"/>
<evidence type="ECO:0008006" key="6">
    <source>
        <dbReference type="Google" id="ProtNLM"/>
    </source>
</evidence>
<sequence>MWRRAAACLVVTVLAVAVAVFGFAEDADAHGGVVLTLHGDGAGSVWVTAVWEDGHPVTEPIGMTMLATSSTGQRVGPAPLKRNGDAVTYSGTLMPGEWTVVADMGTPAIGRCEGVLHVAAAGATPAPDEKKCSPPPVSAAAAPPPGTSSSVSLSWIWYSLGAIAVLGALGFLFFRPARPAPKKRTEPRKARR</sequence>
<feature type="transmembrane region" description="Helical" evidence="2">
    <location>
        <begin position="155"/>
        <end position="174"/>
    </location>
</feature>
<feature type="chain" id="PRO_5040857642" description="YtkA-like domain-containing protein" evidence="3">
    <location>
        <begin position="25"/>
        <end position="192"/>
    </location>
</feature>